<dbReference type="InterPro" id="IPR008984">
    <property type="entry name" value="SMAD_FHA_dom_sf"/>
</dbReference>
<name>A0A0G4F188_9ALVE</name>
<dbReference type="PROSITE" id="PS51292">
    <property type="entry name" value="ZF_RING_CH"/>
    <property type="match status" value="1"/>
</dbReference>
<dbReference type="InterPro" id="IPR011016">
    <property type="entry name" value="Znf_RING-CH"/>
</dbReference>
<dbReference type="Pfam" id="PF12906">
    <property type="entry name" value="RINGv"/>
    <property type="match status" value="1"/>
</dbReference>
<dbReference type="CDD" id="cd16495">
    <property type="entry name" value="RING_CH-C4HC3_MARCH"/>
    <property type="match status" value="1"/>
</dbReference>
<evidence type="ECO:0000259" key="6">
    <source>
        <dbReference type="PROSITE" id="PS51292"/>
    </source>
</evidence>
<dbReference type="EMBL" id="CDMZ01000044">
    <property type="protein sequence ID" value="CEM05322.1"/>
    <property type="molecule type" value="Genomic_DNA"/>
</dbReference>
<proteinExistence type="predicted"/>
<feature type="compositionally biased region" description="Low complexity" evidence="4">
    <location>
        <begin position="396"/>
        <end position="408"/>
    </location>
</feature>
<dbReference type="InterPro" id="IPR000253">
    <property type="entry name" value="FHA_dom"/>
</dbReference>
<feature type="region of interest" description="Disordered" evidence="4">
    <location>
        <begin position="377"/>
        <end position="442"/>
    </location>
</feature>
<evidence type="ECO:0000256" key="1">
    <source>
        <dbReference type="ARBA" id="ARBA00022723"/>
    </source>
</evidence>
<keyword evidence="1" id="KW-0479">Metal-binding</keyword>
<feature type="compositionally biased region" description="Low complexity" evidence="4">
    <location>
        <begin position="377"/>
        <end position="387"/>
    </location>
</feature>
<dbReference type="Gene3D" id="2.60.200.20">
    <property type="match status" value="1"/>
</dbReference>
<accession>A0A0G4F188</accession>
<sequence length="584" mass="61647">MSKSNLGPKAPPPVLKVGTTTWARDSHELFDYEARHVTQKTFFVRHAVKCFRQSQEIHLVPEGGANMQNSDYLVRLTHNRDGKYLLCPAERMGAVSPKKLWLIVRELANQQHKLQEGDVIKLGRFKLRVKQMQVDPPATGAPVVLKLDDTEPTEYKAPENADKLQCRICLLEGTSDEDPLVTPCHCKGSIEYVHIGCLRHWVNGKLNLQADQPNGCFFYKQTLCELCKAPFPQAVVYNGTHHSVVSLPPTPAPFIILENLAGQPAQRGQHVISMSDRKMLKLGRGHESDVRIADVSISRYHATIRFNEESKTFFLEDHNSKFGTLVNIRKPQLVDGEAPLSVQVGRTVLALSIAKNPPPIGPEGVLVQEADATMEDAAGSPNAAGESSPGGGAGAGDPNAGLDLEAQAGGEGGGAGDNGDAPMPAAVQAEAPQQAAPAGIPMPVEPAGVPLRAAMRPMNIPLPLAHGGAPGTAAVPVPPPGTQAPPAWGGEVPGWQVPMDGARGARDPPPMAGMNAVGPNVPMGPVGVPLQGTPTAVGPPHRSDSAGTNITAAVGGQQQGQQQQHHGSGGGIGSFMAGLFRGSQ</sequence>
<dbReference type="PANTHER" id="PTHR46210:SF1">
    <property type="entry name" value="FHA DOMAIN-CONTAINING PROTEIN"/>
    <property type="match status" value="1"/>
</dbReference>
<dbReference type="PROSITE" id="PS50006">
    <property type="entry name" value="FHA_DOMAIN"/>
    <property type="match status" value="1"/>
</dbReference>
<dbReference type="VEuPathDB" id="CryptoDB:Cvel_2614"/>
<dbReference type="PhylomeDB" id="A0A0G4F188"/>
<reference evidence="7" key="1">
    <citation type="submission" date="2014-11" db="EMBL/GenBank/DDBJ databases">
        <authorList>
            <person name="Otto D Thomas"/>
            <person name="Naeem Raeece"/>
        </authorList>
    </citation>
    <scope>NUCLEOTIDE SEQUENCE</scope>
</reference>
<dbReference type="SUPFAM" id="SSF57850">
    <property type="entry name" value="RING/U-box"/>
    <property type="match status" value="1"/>
</dbReference>
<evidence type="ECO:0000256" key="3">
    <source>
        <dbReference type="ARBA" id="ARBA00022833"/>
    </source>
</evidence>
<keyword evidence="2" id="KW-0863">Zinc-finger</keyword>
<keyword evidence="3" id="KW-0862">Zinc</keyword>
<dbReference type="SUPFAM" id="SSF49879">
    <property type="entry name" value="SMAD/FHA domain"/>
    <property type="match status" value="1"/>
</dbReference>
<feature type="compositionally biased region" description="Low complexity" evidence="4">
    <location>
        <begin position="418"/>
        <end position="442"/>
    </location>
</feature>
<dbReference type="CDD" id="cd00060">
    <property type="entry name" value="FHA"/>
    <property type="match status" value="1"/>
</dbReference>
<feature type="domain" description="RING-CH-type" evidence="6">
    <location>
        <begin position="158"/>
        <end position="234"/>
    </location>
</feature>
<dbReference type="Pfam" id="PF00498">
    <property type="entry name" value="FHA"/>
    <property type="match status" value="1"/>
</dbReference>
<dbReference type="AlphaFoldDB" id="A0A0G4F188"/>
<dbReference type="InterPro" id="IPR013083">
    <property type="entry name" value="Znf_RING/FYVE/PHD"/>
</dbReference>
<feature type="region of interest" description="Disordered" evidence="4">
    <location>
        <begin position="555"/>
        <end position="574"/>
    </location>
</feature>
<evidence type="ECO:0000256" key="4">
    <source>
        <dbReference type="SAM" id="MobiDB-lite"/>
    </source>
</evidence>
<dbReference type="PANTHER" id="PTHR46210">
    <property type="entry name" value="FHA DOMAIN-CONTAINING PROTEIN"/>
    <property type="match status" value="1"/>
</dbReference>
<evidence type="ECO:0000256" key="2">
    <source>
        <dbReference type="ARBA" id="ARBA00022771"/>
    </source>
</evidence>
<feature type="domain" description="FHA" evidence="5">
    <location>
        <begin position="280"/>
        <end position="331"/>
    </location>
</feature>
<evidence type="ECO:0000259" key="5">
    <source>
        <dbReference type="PROSITE" id="PS50006"/>
    </source>
</evidence>
<dbReference type="SMART" id="SM00744">
    <property type="entry name" value="RINGv"/>
    <property type="match status" value="1"/>
</dbReference>
<gene>
    <name evidence="7" type="ORF">Cvel_2614</name>
</gene>
<dbReference type="Gene3D" id="3.30.40.10">
    <property type="entry name" value="Zinc/RING finger domain, C3HC4 (zinc finger)"/>
    <property type="match status" value="1"/>
</dbReference>
<evidence type="ECO:0000313" key="7">
    <source>
        <dbReference type="EMBL" id="CEM05322.1"/>
    </source>
</evidence>
<organism evidence="7">
    <name type="scientific">Chromera velia CCMP2878</name>
    <dbReference type="NCBI Taxonomy" id="1169474"/>
    <lineage>
        <taxon>Eukaryota</taxon>
        <taxon>Sar</taxon>
        <taxon>Alveolata</taxon>
        <taxon>Colpodellida</taxon>
        <taxon>Chromeraceae</taxon>
        <taxon>Chromera</taxon>
    </lineage>
</organism>
<feature type="compositionally biased region" description="Low complexity" evidence="4">
    <location>
        <begin position="555"/>
        <end position="566"/>
    </location>
</feature>
<dbReference type="GO" id="GO:0008270">
    <property type="term" value="F:zinc ion binding"/>
    <property type="evidence" value="ECO:0007669"/>
    <property type="project" value="UniProtKB-KW"/>
</dbReference>
<dbReference type="SMART" id="SM00240">
    <property type="entry name" value="FHA"/>
    <property type="match status" value="1"/>
</dbReference>
<protein>
    <recommendedName>
        <fullName evidence="8">FHA domain-containing protein</fullName>
    </recommendedName>
</protein>
<evidence type="ECO:0008006" key="8">
    <source>
        <dbReference type="Google" id="ProtNLM"/>
    </source>
</evidence>